<feature type="transmembrane region" description="Helical" evidence="9">
    <location>
        <begin position="102"/>
        <end position="124"/>
    </location>
</feature>
<dbReference type="GO" id="GO:0008360">
    <property type="term" value="P:regulation of cell shape"/>
    <property type="evidence" value="ECO:0007669"/>
    <property type="project" value="UniProtKB-UniRule"/>
</dbReference>
<evidence type="ECO:0000256" key="3">
    <source>
        <dbReference type="ARBA" id="ARBA00022475"/>
    </source>
</evidence>
<evidence type="ECO:0000256" key="8">
    <source>
        <dbReference type="PIRNR" id="PIRNR018472"/>
    </source>
</evidence>
<name>A0A8J6TWZ4_9GAMM</name>
<dbReference type="EMBL" id="JACNFK010000009">
    <property type="protein sequence ID" value="MBC8518867.1"/>
    <property type="molecule type" value="Genomic_DNA"/>
</dbReference>
<dbReference type="NCBIfam" id="TIGR03426">
    <property type="entry name" value="shape_MreD"/>
    <property type="match status" value="1"/>
</dbReference>
<dbReference type="PIRSF" id="PIRSF018472">
    <property type="entry name" value="MreD_proteobac"/>
    <property type="match status" value="1"/>
</dbReference>
<comment type="subcellular location">
    <subcellularLocation>
        <location evidence="8">Cell inner membrane</location>
    </subcellularLocation>
    <subcellularLocation>
        <location evidence="1">Cell membrane</location>
        <topology evidence="1">Multi-pass membrane protein</topology>
    </subcellularLocation>
</comment>
<protein>
    <recommendedName>
        <fullName evidence="8">Rod shape-determining protein MreD</fullName>
    </recommendedName>
</protein>
<keyword evidence="4 9" id="KW-0812">Transmembrane</keyword>
<comment type="similarity">
    <text evidence="2 8">Belongs to the MreD family.</text>
</comment>
<feature type="transmembrane region" description="Helical" evidence="9">
    <location>
        <begin position="139"/>
        <end position="159"/>
    </location>
</feature>
<dbReference type="GO" id="GO:0005886">
    <property type="term" value="C:plasma membrane"/>
    <property type="evidence" value="ECO:0007669"/>
    <property type="project" value="UniProtKB-SubCell"/>
</dbReference>
<dbReference type="AlphaFoldDB" id="A0A8J6TWZ4"/>
<evidence type="ECO:0000256" key="1">
    <source>
        <dbReference type="ARBA" id="ARBA00004651"/>
    </source>
</evidence>
<evidence type="ECO:0000256" key="9">
    <source>
        <dbReference type="SAM" id="Phobius"/>
    </source>
</evidence>
<evidence type="ECO:0000313" key="10">
    <source>
        <dbReference type="EMBL" id="MBC8518867.1"/>
    </source>
</evidence>
<gene>
    <name evidence="10" type="primary">mreD</name>
    <name evidence="10" type="ORF">H8D24_00475</name>
</gene>
<proteinExistence type="inferred from homology"/>
<dbReference type="PANTHER" id="PTHR37484">
    <property type="entry name" value="ROD SHAPE-DETERMINING PROTEIN MRED"/>
    <property type="match status" value="1"/>
</dbReference>
<keyword evidence="3 8" id="KW-1003">Cell membrane</keyword>
<accession>A0A8J6TWZ4</accession>
<evidence type="ECO:0000256" key="7">
    <source>
        <dbReference type="ARBA" id="ARBA00023136"/>
    </source>
</evidence>
<evidence type="ECO:0000256" key="4">
    <source>
        <dbReference type="ARBA" id="ARBA00022692"/>
    </source>
</evidence>
<keyword evidence="7 8" id="KW-0472">Membrane</keyword>
<organism evidence="10 11">
    <name type="scientific">Candidatus Thiopontia autotrophica</name>
    <dbReference type="NCBI Taxonomy" id="2841688"/>
    <lineage>
        <taxon>Bacteria</taxon>
        <taxon>Pseudomonadati</taxon>
        <taxon>Pseudomonadota</taxon>
        <taxon>Gammaproteobacteria</taxon>
        <taxon>Candidatus Thiopontia</taxon>
    </lineage>
</organism>
<evidence type="ECO:0000256" key="5">
    <source>
        <dbReference type="ARBA" id="ARBA00022960"/>
    </source>
</evidence>
<dbReference type="InterPro" id="IPR026034">
    <property type="entry name" value="MreD_proteobac"/>
</dbReference>
<dbReference type="Proteomes" id="UP000654401">
    <property type="component" value="Unassembled WGS sequence"/>
</dbReference>
<reference evidence="10 11" key="1">
    <citation type="submission" date="2020-08" db="EMBL/GenBank/DDBJ databases">
        <title>Bridging the membrane lipid divide: bacteria of the FCB group superphylum have the potential to synthesize archaeal ether lipids.</title>
        <authorList>
            <person name="Villanueva L."/>
            <person name="Von Meijenfeldt F.A.B."/>
            <person name="Westbye A.B."/>
            <person name="Yadav S."/>
            <person name="Hopmans E.C."/>
            <person name="Dutilh B.E."/>
            <person name="Sinninghe Damste J.S."/>
        </authorList>
    </citation>
    <scope>NUCLEOTIDE SEQUENCE [LARGE SCALE GENOMIC DNA]</scope>
    <source>
        <strain evidence="10">NIOZ-UU100</strain>
    </source>
</reference>
<evidence type="ECO:0000256" key="6">
    <source>
        <dbReference type="ARBA" id="ARBA00022989"/>
    </source>
</evidence>
<sequence>MMAYTSRRKTQANVAWSMAAILVAGAIILTVVPLPEYLRPFRPHWIILALFYLGVFSPMQSGIVRSWLLGVVVDVLTGTLMGMHALTFSLTTFITLRFHLQLRVFVVAQQMITITILILLNLIVEIMIRAATGNLVDTIYFWGPLISTPLFWPPVYILASRLTRLLNER</sequence>
<evidence type="ECO:0000313" key="11">
    <source>
        <dbReference type="Proteomes" id="UP000654401"/>
    </source>
</evidence>
<feature type="transmembrane region" description="Helical" evidence="9">
    <location>
        <begin position="12"/>
        <end position="32"/>
    </location>
</feature>
<comment type="function">
    <text evidence="8">Involved in formation of the rod shape of the cell. May also contribute to regulation of formation of penicillin-binding proteins.</text>
</comment>
<evidence type="ECO:0000256" key="2">
    <source>
        <dbReference type="ARBA" id="ARBA00007776"/>
    </source>
</evidence>
<dbReference type="Pfam" id="PF04093">
    <property type="entry name" value="MreD"/>
    <property type="match status" value="1"/>
</dbReference>
<keyword evidence="6 9" id="KW-1133">Transmembrane helix</keyword>
<dbReference type="InterPro" id="IPR007227">
    <property type="entry name" value="Cell_shape_determining_MreD"/>
</dbReference>
<keyword evidence="8" id="KW-0997">Cell inner membrane</keyword>
<dbReference type="PANTHER" id="PTHR37484:SF1">
    <property type="entry name" value="ROD SHAPE-DETERMINING PROTEIN MRED"/>
    <property type="match status" value="1"/>
</dbReference>
<feature type="transmembrane region" description="Helical" evidence="9">
    <location>
        <begin position="67"/>
        <end position="90"/>
    </location>
</feature>
<feature type="transmembrane region" description="Helical" evidence="9">
    <location>
        <begin position="44"/>
        <end position="61"/>
    </location>
</feature>
<keyword evidence="5 8" id="KW-0133">Cell shape</keyword>
<comment type="caution">
    <text evidence="10">The sequence shown here is derived from an EMBL/GenBank/DDBJ whole genome shotgun (WGS) entry which is preliminary data.</text>
</comment>